<dbReference type="AlphaFoldDB" id="A0A097AQW4"/>
<dbReference type="HOGENOM" id="CLU_3367888_0_0_9"/>
<accession>A0A097AQW4</accession>
<dbReference type="KEGG" id="tki:TKV_c10350"/>
<gene>
    <name evidence="1" type="ORF">TKV_c10350</name>
</gene>
<reference evidence="2" key="1">
    <citation type="journal article" date="2015" name="Genome Announc.">
        <title>Whole-Genome Sequences of 80 Environmental and Clinical Isolates of Burkholderia pseudomallei.</title>
        <authorList>
            <person name="Johnson S.L."/>
            <person name="Baker A.L."/>
            <person name="Chain P.S."/>
            <person name="Currie B.J."/>
            <person name="Daligault H.E."/>
            <person name="Davenport K.W."/>
            <person name="Davis C.B."/>
            <person name="Inglis T.J."/>
            <person name="Kaestli M."/>
            <person name="Koren S."/>
            <person name="Mayo M."/>
            <person name="Merritt A.J."/>
            <person name="Price E.P."/>
            <person name="Sarovich D.S."/>
            <person name="Warner J."/>
            <person name="Rosovitz M.J."/>
        </authorList>
    </citation>
    <scope>NUCLEOTIDE SEQUENCE [LARGE SCALE GENOMIC DNA]</scope>
    <source>
        <strain evidence="2">DSM 2030</strain>
    </source>
</reference>
<protein>
    <submittedName>
        <fullName evidence="1">Uncharacterized protein</fullName>
    </submittedName>
</protein>
<dbReference type="Proteomes" id="UP000029669">
    <property type="component" value="Chromosome"/>
</dbReference>
<sequence length="35" mass="4404">MCFYHWDRFFLDLTRKYVDIDFFNISVIIFTKVIP</sequence>
<proteinExistence type="predicted"/>
<evidence type="ECO:0000313" key="1">
    <source>
        <dbReference type="EMBL" id="AIS52211.1"/>
    </source>
</evidence>
<dbReference type="EMBL" id="CP009170">
    <property type="protein sequence ID" value="AIS52211.1"/>
    <property type="molecule type" value="Genomic_DNA"/>
</dbReference>
<name>A0A097AQW4_THEKI</name>
<keyword evidence="2" id="KW-1185">Reference proteome</keyword>
<evidence type="ECO:0000313" key="2">
    <source>
        <dbReference type="Proteomes" id="UP000029669"/>
    </source>
</evidence>
<organism evidence="1 2">
    <name type="scientific">Thermoanaerobacter kivui</name>
    <name type="common">Acetogenium kivui</name>
    <dbReference type="NCBI Taxonomy" id="2325"/>
    <lineage>
        <taxon>Bacteria</taxon>
        <taxon>Bacillati</taxon>
        <taxon>Bacillota</taxon>
        <taxon>Clostridia</taxon>
        <taxon>Thermoanaerobacterales</taxon>
        <taxon>Thermoanaerobacteraceae</taxon>
        <taxon>Thermoanaerobacter</taxon>
    </lineage>
</organism>